<sequence length="285" mass="30556">MITVENLTKRYGKTCAVDNLSFTIPTGEVTGFLGANGSGKSTTMRMITGLENPTSGSALINGLPFRKLAQPARDIGAMLNPTWIPGHLTGRGHLRMVANYAGVPLALADDALEAAGIAHAARRRVKGYSLGMRQRLGLASAMIGNPTYVLLDEPVNGLDPEGVTWMRNRIRDMAAEGRAVFVSSHLMAEMQITADRLVVIRQGKLVGEGPLNDFLGAGHIEVLCDRPGELAKAFVAKQQGDTVLIENSTQEEIGNKARELGLAIYGMETKRVSLEDAFLNATKVS</sequence>
<keyword evidence="3" id="KW-0547">Nucleotide-binding</keyword>
<dbReference type="RefSeq" id="WP_284823528.1">
    <property type="nucleotide sequence ID" value="NZ_CP126969.1"/>
</dbReference>
<dbReference type="InterPro" id="IPR003439">
    <property type="entry name" value="ABC_transporter-like_ATP-bd"/>
</dbReference>
<dbReference type="GO" id="GO:0005524">
    <property type="term" value="F:ATP binding"/>
    <property type="evidence" value="ECO:0007669"/>
    <property type="project" value="UniProtKB-KW"/>
</dbReference>
<dbReference type="InterPro" id="IPR017871">
    <property type="entry name" value="ABC_transporter-like_CS"/>
</dbReference>
<evidence type="ECO:0000259" key="5">
    <source>
        <dbReference type="PROSITE" id="PS50893"/>
    </source>
</evidence>
<evidence type="ECO:0000256" key="3">
    <source>
        <dbReference type="ARBA" id="ARBA00022741"/>
    </source>
</evidence>
<evidence type="ECO:0000256" key="4">
    <source>
        <dbReference type="ARBA" id="ARBA00022840"/>
    </source>
</evidence>
<dbReference type="Proteomes" id="UP001225598">
    <property type="component" value="Chromosome"/>
</dbReference>
<proteinExistence type="inferred from homology"/>
<keyword evidence="7" id="KW-1185">Reference proteome</keyword>
<dbReference type="PANTHER" id="PTHR43335">
    <property type="entry name" value="ABC TRANSPORTER, ATP-BINDING PROTEIN"/>
    <property type="match status" value="1"/>
</dbReference>
<dbReference type="PROSITE" id="PS50893">
    <property type="entry name" value="ABC_TRANSPORTER_2"/>
    <property type="match status" value="1"/>
</dbReference>
<dbReference type="EMBL" id="CP126969">
    <property type="protein sequence ID" value="WIM66851.1"/>
    <property type="molecule type" value="Genomic_DNA"/>
</dbReference>
<dbReference type="Gene3D" id="3.40.50.300">
    <property type="entry name" value="P-loop containing nucleotide triphosphate hydrolases"/>
    <property type="match status" value="1"/>
</dbReference>
<name>A0ABY8VB13_9CORY</name>
<evidence type="ECO:0000256" key="1">
    <source>
        <dbReference type="ARBA" id="ARBA00005417"/>
    </source>
</evidence>
<evidence type="ECO:0000256" key="2">
    <source>
        <dbReference type="ARBA" id="ARBA00022448"/>
    </source>
</evidence>
<gene>
    <name evidence="6" type="ORF">QP027_06845</name>
</gene>
<dbReference type="InterPro" id="IPR027417">
    <property type="entry name" value="P-loop_NTPase"/>
</dbReference>
<comment type="similarity">
    <text evidence="1">Belongs to the ABC transporter superfamily.</text>
</comment>
<evidence type="ECO:0000313" key="6">
    <source>
        <dbReference type="EMBL" id="WIM66851.1"/>
    </source>
</evidence>
<dbReference type="SUPFAM" id="SSF52540">
    <property type="entry name" value="P-loop containing nucleoside triphosphate hydrolases"/>
    <property type="match status" value="1"/>
</dbReference>
<dbReference type="PANTHER" id="PTHR43335:SF4">
    <property type="entry name" value="ABC TRANSPORTER, ATP-BINDING PROTEIN"/>
    <property type="match status" value="1"/>
</dbReference>
<dbReference type="PROSITE" id="PS00211">
    <property type="entry name" value="ABC_TRANSPORTER_1"/>
    <property type="match status" value="1"/>
</dbReference>
<dbReference type="SMART" id="SM00382">
    <property type="entry name" value="AAA"/>
    <property type="match status" value="1"/>
</dbReference>
<accession>A0ABY8VB13</accession>
<dbReference type="InterPro" id="IPR003593">
    <property type="entry name" value="AAA+_ATPase"/>
</dbReference>
<organism evidence="6 7">
    <name type="scientific">Corynebacterium breve</name>
    <dbReference type="NCBI Taxonomy" id="3049799"/>
    <lineage>
        <taxon>Bacteria</taxon>
        <taxon>Bacillati</taxon>
        <taxon>Actinomycetota</taxon>
        <taxon>Actinomycetes</taxon>
        <taxon>Mycobacteriales</taxon>
        <taxon>Corynebacteriaceae</taxon>
        <taxon>Corynebacterium</taxon>
    </lineage>
</organism>
<protein>
    <submittedName>
        <fullName evidence="6">ATP-binding cassette domain-containing protein</fullName>
    </submittedName>
</protein>
<dbReference type="Pfam" id="PF00005">
    <property type="entry name" value="ABC_tran"/>
    <property type="match status" value="1"/>
</dbReference>
<keyword evidence="2" id="KW-0813">Transport</keyword>
<evidence type="ECO:0000313" key="7">
    <source>
        <dbReference type="Proteomes" id="UP001225598"/>
    </source>
</evidence>
<feature type="domain" description="ABC transporter" evidence="5">
    <location>
        <begin position="2"/>
        <end position="227"/>
    </location>
</feature>
<reference evidence="6 7" key="1">
    <citation type="submission" date="2023-05" db="EMBL/GenBank/DDBJ databases">
        <title>Corynebacterium suedekumii sp. nov. and Corynebacterium breve sp. nov. isolated from raw cow's milk.</title>
        <authorList>
            <person name="Baer M.K."/>
            <person name="Mehl L."/>
            <person name="Hellmuth R."/>
            <person name="Marke G."/>
            <person name="Lipski A."/>
        </authorList>
    </citation>
    <scope>NUCLEOTIDE SEQUENCE [LARGE SCALE GENOMIC DNA]</scope>
    <source>
        <strain evidence="6 7">R4</strain>
    </source>
</reference>
<keyword evidence="4 6" id="KW-0067">ATP-binding</keyword>